<dbReference type="AlphaFoldDB" id="A0A225WY96"/>
<sequence>MAATNYALGAGSSPAYTPQDLRKHHFARLHMSLPESSQRQYTTTWRQWCSFCMASNSWPAFYRQTEHQPAPFCSNRATFAGIIVLVVTLIRNSLPETSSYSPRISRPPNSRKLVTVEALELILAQLDPNKAQQRVIGGTALLVFFFLQRSADYLAVKGARRNTRFK</sequence>
<reference evidence="2" key="1">
    <citation type="submission" date="2017-03" db="EMBL/GenBank/DDBJ databases">
        <title>Phytopthora megakarya and P. palmivora, two closely related causual agents of cacao black pod achieved similar genome size and gene model numbers by different mechanisms.</title>
        <authorList>
            <person name="Ali S."/>
            <person name="Shao J."/>
            <person name="Larry D.J."/>
            <person name="Kronmiller B."/>
            <person name="Shen D."/>
            <person name="Strem M.D."/>
            <person name="Melnick R.L."/>
            <person name="Guiltinan M.J."/>
            <person name="Tyler B.M."/>
            <person name="Meinhardt L.W."/>
            <person name="Bailey B.A."/>
        </authorList>
    </citation>
    <scope>NUCLEOTIDE SEQUENCE [LARGE SCALE GENOMIC DNA]</scope>
    <source>
        <strain evidence="2">zdho120</strain>
    </source>
</reference>
<comment type="caution">
    <text evidence="1">The sequence shown here is derived from an EMBL/GenBank/DDBJ whole genome shotgun (WGS) entry which is preliminary data.</text>
</comment>
<proteinExistence type="predicted"/>
<evidence type="ECO:0000313" key="1">
    <source>
        <dbReference type="EMBL" id="OWZ21979.1"/>
    </source>
</evidence>
<dbReference type="EMBL" id="NBNE01000172">
    <property type="protein sequence ID" value="OWZ21979.1"/>
    <property type="molecule type" value="Genomic_DNA"/>
</dbReference>
<gene>
    <name evidence="1" type="ORF">PHMEG_0003376</name>
</gene>
<keyword evidence="2" id="KW-1185">Reference proteome</keyword>
<name>A0A225WY96_9STRA</name>
<dbReference type="Proteomes" id="UP000198211">
    <property type="component" value="Unassembled WGS sequence"/>
</dbReference>
<organism evidence="1 2">
    <name type="scientific">Phytophthora megakarya</name>
    <dbReference type="NCBI Taxonomy" id="4795"/>
    <lineage>
        <taxon>Eukaryota</taxon>
        <taxon>Sar</taxon>
        <taxon>Stramenopiles</taxon>
        <taxon>Oomycota</taxon>
        <taxon>Peronosporomycetes</taxon>
        <taxon>Peronosporales</taxon>
        <taxon>Peronosporaceae</taxon>
        <taxon>Phytophthora</taxon>
    </lineage>
</organism>
<evidence type="ECO:0000313" key="2">
    <source>
        <dbReference type="Proteomes" id="UP000198211"/>
    </source>
</evidence>
<accession>A0A225WY96</accession>
<dbReference type="STRING" id="4795.A0A225WY96"/>
<protein>
    <submittedName>
        <fullName evidence="1">Uncharacterized protein</fullName>
    </submittedName>
</protein>